<sequence>MEDILTQAELNFIQGTDETAESCWARSAPSYRSFLGFSSTCPLPPGKKLYPAIVLILDVLKTFCDFSVLSIPTETIHMNPPTVTHNTKFTVATRSGSYKSLPFFRKQRRWTSGRFGKRSVASTSLSCRFRAGHGVDAGVETPVDQLARPQSEMGYSADSLYFHEQDYIMICDRFLLGECPAGLLCFRHHAPWPYHWQLRLKASKKWVSLGPIAQEHLERHYCNVNTEYVTLLDRDGCSFQMDLQFLSLTTEKYDLARRLCNSSDPSVNPYFPAQWWFYWKEFGEWRHYEESLSEQLNLAFELGAWTHAFETNGCLYCVCMKGLTQRNVKTGFSRDVRRRPIYRSYESMAPYLRTVMEKDPGTIPDYTGLYPPTWQMEPWTPDSTFLQVPLRRTEKEFIDIKSHFHQTMPKDLVLICRIYRIQNKFLWRKYTCQKELMSEGLNDAEKTSLERHLFHGTTRDVVEQICQQNFDPRLSGVHGTSYGKGSYFALEASYSHNYSRLSEKGYQNMFVAKVLIGKMALGDAKYSRPPKLPSSHALYDCCVDNLLNPKIFVVYDSCQCYPFFLIQYKLLSEPILVNE</sequence>
<dbReference type="GO" id="GO:0005634">
    <property type="term" value="C:nucleus"/>
    <property type="evidence" value="ECO:0007669"/>
    <property type="project" value="UniProtKB-SubCell"/>
</dbReference>
<keyword evidence="8" id="KW-1185">Reference proteome</keyword>
<feature type="domain" description="WWE" evidence="5">
    <location>
        <begin position="261"/>
        <end position="338"/>
    </location>
</feature>
<dbReference type="PANTHER" id="PTHR45740:SF6">
    <property type="entry name" value="PROTEIN MONO-ADP-RIBOSYLTRANSFERASE PARP12"/>
    <property type="match status" value="1"/>
</dbReference>
<dbReference type="GO" id="GO:1990404">
    <property type="term" value="F:NAD+-protein mono-ADP-ribosyltransferase activity"/>
    <property type="evidence" value="ECO:0007669"/>
    <property type="project" value="TreeGrafter"/>
</dbReference>
<dbReference type="PANTHER" id="PTHR45740">
    <property type="entry name" value="POLY [ADP-RIBOSE] POLYMERASE"/>
    <property type="match status" value="1"/>
</dbReference>
<evidence type="ECO:0000256" key="2">
    <source>
        <dbReference type="ARBA" id="ARBA00023242"/>
    </source>
</evidence>
<dbReference type="SUPFAM" id="SSF117839">
    <property type="entry name" value="WWE domain"/>
    <property type="match status" value="1"/>
</dbReference>
<dbReference type="CDD" id="cd01439">
    <property type="entry name" value="TCCD_inducible_PARP_like"/>
    <property type="match status" value="1"/>
</dbReference>
<dbReference type="AlphaFoldDB" id="A0AAV7P2E4"/>
<keyword evidence="2" id="KW-0539">Nucleus</keyword>
<keyword evidence="4" id="KW-0808">Transferase</keyword>
<reference evidence="7" key="1">
    <citation type="journal article" date="2022" name="bioRxiv">
        <title>Sequencing and chromosome-scale assembly of the giantPleurodeles waltlgenome.</title>
        <authorList>
            <person name="Brown T."/>
            <person name="Elewa A."/>
            <person name="Iarovenko S."/>
            <person name="Subramanian E."/>
            <person name="Araus A.J."/>
            <person name="Petzold A."/>
            <person name="Susuki M."/>
            <person name="Suzuki K.-i.T."/>
            <person name="Hayashi T."/>
            <person name="Toyoda A."/>
            <person name="Oliveira C."/>
            <person name="Osipova E."/>
            <person name="Leigh N.D."/>
            <person name="Simon A."/>
            <person name="Yun M.H."/>
        </authorList>
    </citation>
    <scope>NUCLEOTIDE SEQUENCE</scope>
    <source>
        <strain evidence="7">20211129_DDA</strain>
        <tissue evidence="7">Liver</tissue>
    </source>
</reference>
<dbReference type="Pfam" id="PF00644">
    <property type="entry name" value="PARP"/>
    <property type="match status" value="1"/>
</dbReference>
<comment type="similarity">
    <text evidence="3">Belongs to the ARTD/PARP family.</text>
</comment>
<evidence type="ECO:0000313" key="8">
    <source>
        <dbReference type="Proteomes" id="UP001066276"/>
    </source>
</evidence>
<dbReference type="PROSITE" id="PS50918">
    <property type="entry name" value="WWE"/>
    <property type="match status" value="1"/>
</dbReference>
<evidence type="ECO:0000256" key="1">
    <source>
        <dbReference type="ARBA" id="ARBA00004123"/>
    </source>
</evidence>
<evidence type="ECO:0000256" key="4">
    <source>
        <dbReference type="RuleBase" id="RU362114"/>
    </source>
</evidence>
<dbReference type="Proteomes" id="UP001066276">
    <property type="component" value="Chromosome 7"/>
</dbReference>
<dbReference type="Pfam" id="PF02825">
    <property type="entry name" value="WWE"/>
    <property type="match status" value="1"/>
</dbReference>
<dbReference type="EMBL" id="JANPWB010000011">
    <property type="protein sequence ID" value="KAJ1122326.1"/>
    <property type="molecule type" value="Genomic_DNA"/>
</dbReference>
<name>A0AAV7P2E4_PLEWA</name>
<dbReference type="EC" id="2.4.2.-" evidence="4"/>
<dbReference type="PROSITE" id="PS51059">
    <property type="entry name" value="PARP_CATALYTIC"/>
    <property type="match status" value="1"/>
</dbReference>
<keyword evidence="4" id="KW-0520">NAD</keyword>
<dbReference type="InterPro" id="IPR012317">
    <property type="entry name" value="Poly(ADP-ribose)pol_cat_dom"/>
</dbReference>
<evidence type="ECO:0000313" key="7">
    <source>
        <dbReference type="EMBL" id="KAJ1122326.1"/>
    </source>
</evidence>
<dbReference type="InterPro" id="IPR051712">
    <property type="entry name" value="ARTD-AVP"/>
</dbReference>
<gene>
    <name evidence="7" type="ORF">NDU88_000819</name>
</gene>
<dbReference type="InterPro" id="IPR004170">
    <property type="entry name" value="WWE_dom"/>
</dbReference>
<dbReference type="Gene3D" id="3.30.720.50">
    <property type="match status" value="1"/>
</dbReference>
<evidence type="ECO:0000256" key="3">
    <source>
        <dbReference type="ARBA" id="ARBA00024347"/>
    </source>
</evidence>
<comment type="caution">
    <text evidence="7">The sequence shown here is derived from an EMBL/GenBank/DDBJ whole genome shotgun (WGS) entry which is preliminary data.</text>
</comment>
<accession>A0AAV7P2E4</accession>
<comment type="subcellular location">
    <subcellularLocation>
        <location evidence="1">Nucleus</location>
    </subcellularLocation>
</comment>
<feature type="domain" description="PARP catalytic" evidence="6">
    <location>
        <begin position="371"/>
        <end position="579"/>
    </location>
</feature>
<dbReference type="Gene3D" id="3.90.228.10">
    <property type="match status" value="1"/>
</dbReference>
<dbReference type="InterPro" id="IPR037197">
    <property type="entry name" value="WWE_dom_sf"/>
</dbReference>
<evidence type="ECO:0000259" key="6">
    <source>
        <dbReference type="PROSITE" id="PS51059"/>
    </source>
</evidence>
<protein>
    <recommendedName>
        <fullName evidence="4">Poly [ADP-ribose] polymerase</fullName>
        <shortName evidence="4">PARP</shortName>
        <ecNumber evidence="4">2.4.2.-</ecNumber>
    </recommendedName>
</protein>
<proteinExistence type="inferred from homology"/>
<dbReference type="SUPFAM" id="SSF56399">
    <property type="entry name" value="ADP-ribosylation"/>
    <property type="match status" value="1"/>
</dbReference>
<keyword evidence="4" id="KW-0328">Glycosyltransferase</keyword>
<organism evidence="7 8">
    <name type="scientific">Pleurodeles waltl</name>
    <name type="common">Iberian ribbed newt</name>
    <dbReference type="NCBI Taxonomy" id="8319"/>
    <lineage>
        <taxon>Eukaryota</taxon>
        <taxon>Metazoa</taxon>
        <taxon>Chordata</taxon>
        <taxon>Craniata</taxon>
        <taxon>Vertebrata</taxon>
        <taxon>Euteleostomi</taxon>
        <taxon>Amphibia</taxon>
        <taxon>Batrachia</taxon>
        <taxon>Caudata</taxon>
        <taxon>Salamandroidea</taxon>
        <taxon>Salamandridae</taxon>
        <taxon>Pleurodelinae</taxon>
        <taxon>Pleurodeles</taxon>
    </lineage>
</organism>
<dbReference type="GO" id="GO:0003950">
    <property type="term" value="F:NAD+ poly-ADP-ribosyltransferase activity"/>
    <property type="evidence" value="ECO:0007669"/>
    <property type="project" value="UniProtKB-UniRule"/>
</dbReference>
<evidence type="ECO:0000259" key="5">
    <source>
        <dbReference type="PROSITE" id="PS50918"/>
    </source>
</evidence>